<proteinExistence type="predicted"/>
<comment type="caution">
    <text evidence="1">The sequence shown here is derived from an EMBL/GenBank/DDBJ whole genome shotgun (WGS) entry which is preliminary data.</text>
</comment>
<reference evidence="1 2" key="1">
    <citation type="submission" date="2020-01" db="EMBL/GenBank/DDBJ databases">
        <title>Draft genome sequence of Aspergillus udagawae IFM 46972.</title>
        <authorList>
            <person name="Takahashi H."/>
            <person name="Yaguchi T."/>
        </authorList>
    </citation>
    <scope>NUCLEOTIDE SEQUENCE [LARGE SCALE GENOMIC DNA]</scope>
    <source>
        <strain evidence="1 2">IFM 46972</strain>
    </source>
</reference>
<sequence length="75" mass="8364">MLGALTKHMHSSRLLFPEPAAPFPGLSYCQLLEMHSYLGYLRYSWHNYGVASFSSLIATPETSIKGLSLIDFSVL</sequence>
<accession>A0A8H3SGT2</accession>
<dbReference type="Proteomes" id="UP000465221">
    <property type="component" value="Unassembled WGS sequence"/>
</dbReference>
<protein>
    <submittedName>
        <fullName evidence="1">Uncharacterized protein</fullName>
    </submittedName>
</protein>
<name>A0A8H3SGT2_9EURO</name>
<evidence type="ECO:0000313" key="2">
    <source>
        <dbReference type="Proteomes" id="UP000465221"/>
    </source>
</evidence>
<dbReference type="AlphaFoldDB" id="A0A8H3SGT2"/>
<gene>
    <name evidence="1" type="ORF">IFM46972_11442</name>
</gene>
<organism evidence="1 2">
    <name type="scientific">Aspergillus udagawae</name>
    <dbReference type="NCBI Taxonomy" id="91492"/>
    <lineage>
        <taxon>Eukaryota</taxon>
        <taxon>Fungi</taxon>
        <taxon>Dikarya</taxon>
        <taxon>Ascomycota</taxon>
        <taxon>Pezizomycotina</taxon>
        <taxon>Eurotiomycetes</taxon>
        <taxon>Eurotiomycetidae</taxon>
        <taxon>Eurotiales</taxon>
        <taxon>Aspergillaceae</taxon>
        <taxon>Aspergillus</taxon>
        <taxon>Aspergillus subgen. Fumigati</taxon>
    </lineage>
</organism>
<evidence type="ECO:0000313" key="1">
    <source>
        <dbReference type="EMBL" id="GFF59646.1"/>
    </source>
</evidence>
<dbReference type="EMBL" id="BLKC01000226">
    <property type="protein sequence ID" value="GFF59646.1"/>
    <property type="molecule type" value="Genomic_DNA"/>
</dbReference>